<evidence type="ECO:0000313" key="3">
    <source>
        <dbReference type="Proteomes" id="UP001428341"/>
    </source>
</evidence>
<dbReference type="EMBL" id="JBCGBO010000007">
    <property type="protein sequence ID" value="KAK9187332.1"/>
    <property type="molecule type" value="Genomic_DNA"/>
</dbReference>
<keyword evidence="3" id="KW-1185">Reference proteome</keyword>
<accession>A0AAP0LWU9</accession>
<dbReference type="Proteomes" id="UP001428341">
    <property type="component" value="Unassembled WGS sequence"/>
</dbReference>
<feature type="region of interest" description="Disordered" evidence="1">
    <location>
        <begin position="1"/>
        <end position="105"/>
    </location>
</feature>
<reference evidence="2 3" key="1">
    <citation type="submission" date="2024-05" db="EMBL/GenBank/DDBJ databases">
        <title>Haplotype-resolved chromosome-level genome assembly of Huyou (Citrus changshanensis).</title>
        <authorList>
            <person name="Miao C."/>
            <person name="Chen W."/>
            <person name="Wu Y."/>
            <person name="Wang L."/>
            <person name="Zhao S."/>
            <person name="Grierson D."/>
            <person name="Xu C."/>
            <person name="Chen K."/>
        </authorList>
    </citation>
    <scope>NUCLEOTIDE SEQUENCE [LARGE SCALE GENOMIC DNA]</scope>
    <source>
        <strain evidence="2">01-14</strain>
        <tissue evidence="2">Leaf</tissue>
    </source>
</reference>
<sequence>MISLENSLDKSSPPPLENDRSTKKAKFRQQGEDGDNPPVFTFRDKLLESQYGVEGKEKIQDTAKDQNGNSNKGSRFGVLLDDDDDGGNNQNEGNESSVAILSSSMPTTTAPHVVNISEDIAAKKTSFDPKIVAKKSLRVQN</sequence>
<organism evidence="2 3">
    <name type="scientific">Citrus x changshan-huyou</name>
    <dbReference type="NCBI Taxonomy" id="2935761"/>
    <lineage>
        <taxon>Eukaryota</taxon>
        <taxon>Viridiplantae</taxon>
        <taxon>Streptophyta</taxon>
        <taxon>Embryophyta</taxon>
        <taxon>Tracheophyta</taxon>
        <taxon>Spermatophyta</taxon>
        <taxon>Magnoliopsida</taxon>
        <taxon>eudicotyledons</taxon>
        <taxon>Gunneridae</taxon>
        <taxon>Pentapetalae</taxon>
        <taxon>rosids</taxon>
        <taxon>malvids</taxon>
        <taxon>Sapindales</taxon>
        <taxon>Rutaceae</taxon>
        <taxon>Aurantioideae</taxon>
        <taxon>Citrus</taxon>
    </lineage>
</organism>
<protein>
    <submittedName>
        <fullName evidence="2">Uncharacterized protein</fullName>
    </submittedName>
</protein>
<comment type="caution">
    <text evidence="2">The sequence shown here is derived from an EMBL/GenBank/DDBJ whole genome shotgun (WGS) entry which is preliminary data.</text>
</comment>
<feature type="compositionally biased region" description="Basic and acidic residues" evidence="1">
    <location>
        <begin position="54"/>
        <end position="64"/>
    </location>
</feature>
<dbReference type="AlphaFoldDB" id="A0AAP0LWU9"/>
<gene>
    <name evidence="2" type="ORF">WN944_018724</name>
</gene>
<evidence type="ECO:0000313" key="2">
    <source>
        <dbReference type="EMBL" id="KAK9187332.1"/>
    </source>
</evidence>
<name>A0AAP0LWU9_9ROSI</name>
<feature type="compositionally biased region" description="Polar residues" evidence="1">
    <location>
        <begin position="1"/>
        <end position="10"/>
    </location>
</feature>
<feature type="compositionally biased region" description="Polar residues" evidence="1">
    <location>
        <begin position="96"/>
        <end position="105"/>
    </location>
</feature>
<proteinExistence type="predicted"/>
<evidence type="ECO:0000256" key="1">
    <source>
        <dbReference type="SAM" id="MobiDB-lite"/>
    </source>
</evidence>